<dbReference type="OrthoDB" id="2917041at2759"/>
<protein>
    <submittedName>
        <fullName evidence="2">Uncharacterized protein</fullName>
    </submittedName>
</protein>
<dbReference type="STRING" id="1095629.A0A0C9X9T3"/>
<evidence type="ECO:0000313" key="3">
    <source>
        <dbReference type="Proteomes" id="UP000054477"/>
    </source>
</evidence>
<feature type="compositionally biased region" description="Polar residues" evidence="1">
    <location>
        <begin position="39"/>
        <end position="57"/>
    </location>
</feature>
<evidence type="ECO:0000313" key="2">
    <source>
        <dbReference type="EMBL" id="KIJ93022.1"/>
    </source>
</evidence>
<dbReference type="HOGENOM" id="CLU_061607_1_0_1"/>
<reference evidence="3" key="2">
    <citation type="submission" date="2015-01" db="EMBL/GenBank/DDBJ databases">
        <title>Evolutionary Origins and Diversification of the Mycorrhizal Mutualists.</title>
        <authorList>
            <consortium name="DOE Joint Genome Institute"/>
            <consortium name="Mycorrhizal Genomics Consortium"/>
            <person name="Kohler A."/>
            <person name="Kuo A."/>
            <person name="Nagy L.G."/>
            <person name="Floudas D."/>
            <person name="Copeland A."/>
            <person name="Barry K.W."/>
            <person name="Cichocki N."/>
            <person name="Veneault-Fourrey C."/>
            <person name="LaButti K."/>
            <person name="Lindquist E.A."/>
            <person name="Lipzen A."/>
            <person name="Lundell T."/>
            <person name="Morin E."/>
            <person name="Murat C."/>
            <person name="Riley R."/>
            <person name="Ohm R."/>
            <person name="Sun H."/>
            <person name="Tunlid A."/>
            <person name="Henrissat B."/>
            <person name="Grigoriev I.V."/>
            <person name="Hibbett D.S."/>
            <person name="Martin F."/>
        </authorList>
    </citation>
    <scope>NUCLEOTIDE SEQUENCE [LARGE SCALE GENOMIC DNA]</scope>
    <source>
        <strain evidence="3">LaAM-08-1</strain>
    </source>
</reference>
<feature type="region of interest" description="Disordered" evidence="1">
    <location>
        <begin position="302"/>
        <end position="380"/>
    </location>
</feature>
<evidence type="ECO:0000256" key="1">
    <source>
        <dbReference type="SAM" id="MobiDB-lite"/>
    </source>
</evidence>
<keyword evidence="3" id="KW-1185">Reference proteome</keyword>
<feature type="compositionally biased region" description="Basic and acidic residues" evidence="1">
    <location>
        <begin position="21"/>
        <end position="37"/>
    </location>
</feature>
<dbReference type="Proteomes" id="UP000054477">
    <property type="component" value="Unassembled WGS sequence"/>
</dbReference>
<reference evidence="2 3" key="1">
    <citation type="submission" date="2014-04" db="EMBL/GenBank/DDBJ databases">
        <authorList>
            <consortium name="DOE Joint Genome Institute"/>
            <person name="Kuo A."/>
            <person name="Kohler A."/>
            <person name="Nagy L.G."/>
            <person name="Floudas D."/>
            <person name="Copeland A."/>
            <person name="Barry K.W."/>
            <person name="Cichocki N."/>
            <person name="Veneault-Fourrey C."/>
            <person name="LaButti K."/>
            <person name="Lindquist E.A."/>
            <person name="Lipzen A."/>
            <person name="Lundell T."/>
            <person name="Morin E."/>
            <person name="Murat C."/>
            <person name="Sun H."/>
            <person name="Tunlid A."/>
            <person name="Henrissat B."/>
            <person name="Grigoriev I.V."/>
            <person name="Hibbett D.S."/>
            <person name="Martin F."/>
            <person name="Nordberg H.P."/>
            <person name="Cantor M.N."/>
            <person name="Hua S.X."/>
        </authorList>
    </citation>
    <scope>NUCLEOTIDE SEQUENCE [LARGE SCALE GENOMIC DNA]</scope>
    <source>
        <strain evidence="2 3">LaAM-08-1</strain>
    </source>
</reference>
<feature type="compositionally biased region" description="Acidic residues" evidence="1">
    <location>
        <begin position="8"/>
        <end position="20"/>
    </location>
</feature>
<dbReference type="EMBL" id="KN838870">
    <property type="protein sequence ID" value="KIJ93022.1"/>
    <property type="molecule type" value="Genomic_DNA"/>
</dbReference>
<name>A0A0C9X9T3_9AGAR</name>
<feature type="compositionally biased region" description="Low complexity" evidence="1">
    <location>
        <begin position="76"/>
        <end position="113"/>
    </location>
</feature>
<feature type="compositionally biased region" description="Low complexity" evidence="1">
    <location>
        <begin position="58"/>
        <end position="68"/>
    </location>
</feature>
<accession>A0A0C9X9T3</accession>
<sequence>MLRRLQDLEEAESDSEDAEEPESHPAKERESVVRADTPRPSTSTSNLTTRHTHSTNLIPIPTITRTTRSAAHTTIPSDSSTSATTHSTDHASSPPTSTPTQSTTTPPTQSTKPTHLDILKDTVAALKKMNLTYLTTPTTTASSDPMPKTTTRTRAQVTAIPNTTAAALTIQPITSNELLLLTALREAESRNARAEVHAFELQASNILNEAYTERLWKALEAREEKRGKKKGIKLVGDGLPKLLSGDNFYELAQAKEKEVHEVLKQKEARKEGRVAYDAAIEEWAVADQERKDERDAIKANNTQTKAAWDKRKAAAVKKKKKFTEPKPKATPLPKAIPRPKLKDFLDGGGGVVSAGEAEDNAGSDGDEVGSEGSVSDDDDA</sequence>
<gene>
    <name evidence="2" type="ORF">K443DRAFT_125742</name>
</gene>
<organism evidence="2 3">
    <name type="scientific">Laccaria amethystina LaAM-08-1</name>
    <dbReference type="NCBI Taxonomy" id="1095629"/>
    <lineage>
        <taxon>Eukaryota</taxon>
        <taxon>Fungi</taxon>
        <taxon>Dikarya</taxon>
        <taxon>Basidiomycota</taxon>
        <taxon>Agaricomycotina</taxon>
        <taxon>Agaricomycetes</taxon>
        <taxon>Agaricomycetidae</taxon>
        <taxon>Agaricales</taxon>
        <taxon>Agaricineae</taxon>
        <taxon>Hydnangiaceae</taxon>
        <taxon>Laccaria</taxon>
    </lineage>
</organism>
<proteinExistence type="predicted"/>
<feature type="region of interest" description="Disordered" evidence="1">
    <location>
        <begin position="1"/>
        <end position="116"/>
    </location>
</feature>
<feature type="compositionally biased region" description="Acidic residues" evidence="1">
    <location>
        <begin position="356"/>
        <end position="380"/>
    </location>
</feature>
<dbReference type="AlphaFoldDB" id="A0A0C9X9T3"/>